<keyword evidence="1" id="KW-0223">Dioxygenase</keyword>
<name>A0A9X3Z6M2_9PROT</name>
<feature type="domain" description="Cupin type-2" evidence="3">
    <location>
        <begin position="111"/>
        <end position="166"/>
    </location>
</feature>
<dbReference type="PANTHER" id="PTHR41517:SF1">
    <property type="entry name" value="CUPIN"/>
    <property type="match status" value="1"/>
</dbReference>
<dbReference type="InterPro" id="IPR013096">
    <property type="entry name" value="Cupin_2"/>
</dbReference>
<dbReference type="CDD" id="cd06992">
    <property type="entry name" value="cupin_GDO-like_C"/>
    <property type="match status" value="1"/>
</dbReference>
<dbReference type="GO" id="GO:0051213">
    <property type="term" value="F:dioxygenase activity"/>
    <property type="evidence" value="ECO:0007669"/>
    <property type="project" value="UniProtKB-KW"/>
</dbReference>
<evidence type="ECO:0000256" key="1">
    <source>
        <dbReference type="ARBA" id="ARBA00022964"/>
    </source>
</evidence>
<sequence>MSNSYRTEHASDSMRGRSRVTDTPDLHAYYRELEAVSATAFWKRANEIEPWEPITRYSPTLWRYDDLRPLVLRSAELVRPEEAGRRVVVLINDSDAGRQHTAAVGWLFSGLQIMKPGEITPAHRHTASAHRFIMEGGGAYTVVDGHEITLEGNDYVLTPNGCWHDHGVFADGQISIWQDGLDIPLMNALETNFYAVYPEERQTPLHARDDSPLSYGAGGMLPAYGPAWDKPYSPLQVYRWATTRDALYNLAKVSDGCPFDGHIMRYSNPVTGGWALKTLGAHMQMLKPGLHTRAHRHTGNVVYNVAEGEGYSIIGGQRIDWKKHDIFCVPAWTWHEHVNTHKGEQAFLFSFNDFPVMEALGLYMTEAYDSNSGYQSNNGSGS</sequence>
<dbReference type="RefSeq" id="WP_274942969.1">
    <property type="nucleotide sequence ID" value="NZ_JANWOI010000001.1"/>
</dbReference>
<evidence type="ECO:0000259" key="3">
    <source>
        <dbReference type="Pfam" id="PF07883"/>
    </source>
</evidence>
<keyword evidence="2" id="KW-0560">Oxidoreductase</keyword>
<dbReference type="FunFam" id="2.60.120.10:FF:000274">
    <property type="entry name" value="Gentisate 1,2-dioxygenase"/>
    <property type="match status" value="1"/>
</dbReference>
<dbReference type="SUPFAM" id="SSF51182">
    <property type="entry name" value="RmlC-like cupins"/>
    <property type="match status" value="1"/>
</dbReference>
<dbReference type="CDD" id="cd02216">
    <property type="entry name" value="cupin_GDO-like_N"/>
    <property type="match status" value="1"/>
</dbReference>
<reference evidence="4" key="2">
    <citation type="journal article" date="2023" name="Syst. Appl. Microbiol.">
        <title>Govania unica gen. nov., sp. nov., a rare biosphere bacterium that represents a novel family in the class Alphaproteobacteria.</title>
        <authorList>
            <person name="Vandamme P."/>
            <person name="Peeters C."/>
            <person name="Hettiarachchi A."/>
            <person name="Cnockaert M."/>
            <person name="Carlier A."/>
        </authorList>
    </citation>
    <scope>NUCLEOTIDE SEQUENCE</scope>
    <source>
        <strain evidence="4">LMG 31809</strain>
    </source>
</reference>
<dbReference type="Pfam" id="PF07883">
    <property type="entry name" value="Cupin_2"/>
    <property type="match status" value="2"/>
</dbReference>
<gene>
    <name evidence="4" type="ORF">NYP16_04800</name>
</gene>
<dbReference type="InterPro" id="IPR014710">
    <property type="entry name" value="RmlC-like_jellyroll"/>
</dbReference>
<dbReference type="Proteomes" id="UP001141619">
    <property type="component" value="Unassembled WGS sequence"/>
</dbReference>
<dbReference type="Gene3D" id="2.60.120.10">
    <property type="entry name" value="Jelly Rolls"/>
    <property type="match status" value="1"/>
</dbReference>
<keyword evidence="5" id="KW-1185">Reference proteome</keyword>
<proteinExistence type="predicted"/>
<dbReference type="AlphaFoldDB" id="A0A9X3Z6M2"/>
<dbReference type="PANTHER" id="PTHR41517">
    <property type="entry name" value="1,2-DIOXYGENASE PROTEIN-RELATED"/>
    <property type="match status" value="1"/>
</dbReference>
<reference evidence="4" key="1">
    <citation type="submission" date="2022-08" db="EMBL/GenBank/DDBJ databases">
        <authorList>
            <person name="Vandamme P."/>
            <person name="Hettiarachchi A."/>
            <person name="Peeters C."/>
            <person name="Cnockaert M."/>
            <person name="Carlier A."/>
        </authorList>
    </citation>
    <scope>NUCLEOTIDE SEQUENCE</scope>
    <source>
        <strain evidence="4">LMG 31809</strain>
    </source>
</reference>
<comment type="caution">
    <text evidence="4">The sequence shown here is derived from an EMBL/GenBank/DDBJ whole genome shotgun (WGS) entry which is preliminary data.</text>
</comment>
<feature type="domain" description="Cupin type-2" evidence="3">
    <location>
        <begin position="283"/>
        <end position="347"/>
    </location>
</feature>
<accession>A0A9X3Z6M2</accession>
<dbReference type="EMBL" id="JANWOI010000001">
    <property type="protein sequence ID" value="MDA5193276.1"/>
    <property type="molecule type" value="Genomic_DNA"/>
</dbReference>
<evidence type="ECO:0000313" key="5">
    <source>
        <dbReference type="Proteomes" id="UP001141619"/>
    </source>
</evidence>
<organism evidence="4 5">
    <name type="scientific">Govanella unica</name>
    <dbReference type="NCBI Taxonomy" id="2975056"/>
    <lineage>
        <taxon>Bacteria</taxon>
        <taxon>Pseudomonadati</taxon>
        <taxon>Pseudomonadota</taxon>
        <taxon>Alphaproteobacteria</taxon>
        <taxon>Emcibacterales</taxon>
        <taxon>Govanellaceae</taxon>
        <taxon>Govanella</taxon>
    </lineage>
</organism>
<evidence type="ECO:0000313" key="4">
    <source>
        <dbReference type="EMBL" id="MDA5193276.1"/>
    </source>
</evidence>
<dbReference type="InterPro" id="IPR047183">
    <property type="entry name" value="GDO-like"/>
</dbReference>
<protein>
    <submittedName>
        <fullName evidence="4">Cupin domain-containing protein</fullName>
    </submittedName>
</protein>
<evidence type="ECO:0000256" key="2">
    <source>
        <dbReference type="ARBA" id="ARBA00023002"/>
    </source>
</evidence>
<dbReference type="InterPro" id="IPR011051">
    <property type="entry name" value="RmlC_Cupin_sf"/>
</dbReference>